<evidence type="ECO:0008006" key="9">
    <source>
        <dbReference type="Google" id="ProtNLM"/>
    </source>
</evidence>
<feature type="transmembrane region" description="Helical" evidence="6">
    <location>
        <begin position="75"/>
        <end position="100"/>
    </location>
</feature>
<dbReference type="Proteomes" id="UP000178565">
    <property type="component" value="Unassembled WGS sequence"/>
</dbReference>
<feature type="transmembrane region" description="Helical" evidence="6">
    <location>
        <begin position="147"/>
        <end position="167"/>
    </location>
</feature>
<keyword evidence="2" id="KW-1003">Cell membrane</keyword>
<evidence type="ECO:0000313" key="7">
    <source>
        <dbReference type="EMBL" id="OGE41636.1"/>
    </source>
</evidence>
<feature type="transmembrane region" description="Helical" evidence="6">
    <location>
        <begin position="389"/>
        <end position="407"/>
    </location>
</feature>
<evidence type="ECO:0000256" key="4">
    <source>
        <dbReference type="ARBA" id="ARBA00022989"/>
    </source>
</evidence>
<protein>
    <recommendedName>
        <fullName evidence="9">Polysaccharide biosynthesis protein C-terminal domain-containing protein</fullName>
    </recommendedName>
</protein>
<feature type="transmembrane region" description="Helical" evidence="6">
    <location>
        <begin position="33"/>
        <end position="55"/>
    </location>
</feature>
<dbReference type="EMBL" id="MFDM01000034">
    <property type="protein sequence ID" value="OGE41636.1"/>
    <property type="molecule type" value="Genomic_DNA"/>
</dbReference>
<gene>
    <name evidence="7" type="ORF">A3B45_03535</name>
</gene>
<accession>A0A1F5KL22</accession>
<feature type="transmembrane region" description="Helical" evidence="6">
    <location>
        <begin position="208"/>
        <end position="226"/>
    </location>
</feature>
<reference evidence="7 8" key="1">
    <citation type="journal article" date="2016" name="Nat. Commun.">
        <title>Thousands of microbial genomes shed light on interconnected biogeochemical processes in an aquifer system.</title>
        <authorList>
            <person name="Anantharaman K."/>
            <person name="Brown C.T."/>
            <person name="Hug L.A."/>
            <person name="Sharon I."/>
            <person name="Castelle C.J."/>
            <person name="Probst A.J."/>
            <person name="Thomas B.C."/>
            <person name="Singh A."/>
            <person name="Wilkins M.J."/>
            <person name="Karaoz U."/>
            <person name="Brodie E.L."/>
            <person name="Williams K.H."/>
            <person name="Hubbard S.S."/>
            <person name="Banfield J.F."/>
        </authorList>
    </citation>
    <scope>NUCLEOTIDE SEQUENCE [LARGE SCALE GENOMIC DNA]</scope>
</reference>
<keyword evidence="5 6" id="KW-0472">Membrane</keyword>
<evidence type="ECO:0000256" key="5">
    <source>
        <dbReference type="ARBA" id="ARBA00023136"/>
    </source>
</evidence>
<dbReference type="InterPro" id="IPR050833">
    <property type="entry name" value="Poly_Biosynth_Transport"/>
</dbReference>
<comment type="subcellular location">
    <subcellularLocation>
        <location evidence="1">Cell membrane</location>
        <topology evidence="1">Multi-pass membrane protein</topology>
    </subcellularLocation>
</comment>
<dbReference type="GO" id="GO:0005886">
    <property type="term" value="C:plasma membrane"/>
    <property type="evidence" value="ECO:0007669"/>
    <property type="project" value="UniProtKB-SubCell"/>
</dbReference>
<sequence length="453" mass="50434">MLAFLGNNVIFERILGSMKDSEVKYQKSDIRSFINNPLFAGSFIMIFGSNAVNFFNYLYHLVIGRLLGPSSYGELASLISIIGLLGILPVSISIVIIKFVSSAKNNEDVGNLIAWLKEKVFQLSLVLFLSIIIIAPFISSFLHINNISYFILLGISFLFSLQTNFYRSILQGLLKFKQSVISTLVESSAKLVLSVVLVVLGWQLFGAVLALVLSAILGFYFTLTFLKFPKIVEIKKPIYLRQMIMFTLPATVQSIASTSFYSSDLILVKHFFSSYDAGIYAALSTLGKIIFFGTGPISSVMFPLVSKRFIRGENVKKIYYYSFLTTMVLAILILLFYLVAPEIAIGLLYGEAFLEASSLLFWIGVFIALFSLVSLIVNFELAKGKTVAVYFQLAAALLQIILIWFFHQSLFEVIKVSIIVAGLLLGSLLIYSRYEDKISVSNRPGLQTGKNNS</sequence>
<evidence type="ECO:0000313" key="8">
    <source>
        <dbReference type="Proteomes" id="UP000178565"/>
    </source>
</evidence>
<keyword evidence="4 6" id="KW-1133">Transmembrane helix</keyword>
<dbReference type="AlphaFoldDB" id="A0A1F5KL22"/>
<evidence type="ECO:0000256" key="1">
    <source>
        <dbReference type="ARBA" id="ARBA00004651"/>
    </source>
</evidence>
<dbReference type="Pfam" id="PF13440">
    <property type="entry name" value="Polysacc_synt_3"/>
    <property type="match status" value="1"/>
</dbReference>
<evidence type="ECO:0000256" key="2">
    <source>
        <dbReference type="ARBA" id="ARBA00022475"/>
    </source>
</evidence>
<dbReference type="PANTHER" id="PTHR30250">
    <property type="entry name" value="PST FAMILY PREDICTED COLANIC ACID TRANSPORTER"/>
    <property type="match status" value="1"/>
</dbReference>
<dbReference type="PANTHER" id="PTHR30250:SF28">
    <property type="entry name" value="POLYSACCHARIDE BIOSYNTHESIS PROTEIN"/>
    <property type="match status" value="1"/>
</dbReference>
<keyword evidence="3 6" id="KW-0812">Transmembrane</keyword>
<feature type="transmembrane region" description="Helical" evidence="6">
    <location>
        <begin position="179"/>
        <end position="202"/>
    </location>
</feature>
<evidence type="ECO:0000256" key="6">
    <source>
        <dbReference type="SAM" id="Phobius"/>
    </source>
</evidence>
<proteinExistence type="predicted"/>
<comment type="caution">
    <text evidence="7">The sequence shown here is derived from an EMBL/GenBank/DDBJ whole genome shotgun (WGS) entry which is preliminary data.</text>
</comment>
<feature type="transmembrane region" description="Helical" evidence="6">
    <location>
        <begin position="277"/>
        <end position="306"/>
    </location>
</feature>
<feature type="transmembrane region" description="Helical" evidence="6">
    <location>
        <begin position="238"/>
        <end position="257"/>
    </location>
</feature>
<feature type="transmembrane region" description="Helical" evidence="6">
    <location>
        <begin position="413"/>
        <end position="431"/>
    </location>
</feature>
<feature type="transmembrane region" description="Helical" evidence="6">
    <location>
        <begin position="318"/>
        <end position="339"/>
    </location>
</feature>
<evidence type="ECO:0000256" key="3">
    <source>
        <dbReference type="ARBA" id="ARBA00022692"/>
    </source>
</evidence>
<organism evidence="7 8">
    <name type="scientific">Candidatus Daviesbacteria bacterium RIFCSPLOWO2_01_FULL_39_12</name>
    <dbReference type="NCBI Taxonomy" id="1797785"/>
    <lineage>
        <taxon>Bacteria</taxon>
        <taxon>Candidatus Daviesiibacteriota</taxon>
    </lineage>
</organism>
<feature type="transmembrane region" description="Helical" evidence="6">
    <location>
        <begin position="120"/>
        <end position="141"/>
    </location>
</feature>
<dbReference type="STRING" id="1797785.A3B45_03535"/>
<feature type="transmembrane region" description="Helical" evidence="6">
    <location>
        <begin position="359"/>
        <end position="377"/>
    </location>
</feature>
<name>A0A1F5KL22_9BACT</name>